<evidence type="ECO:0000313" key="4">
    <source>
        <dbReference type="EMBL" id="AOZ46049.1"/>
    </source>
</evidence>
<proteinExistence type="predicted"/>
<accession>A0AAC9FBT7</accession>
<dbReference type="AlphaFoldDB" id="A0AAC9FBT7"/>
<evidence type="ECO:0000313" key="3">
    <source>
        <dbReference type="EMBL" id="AMS04556.1"/>
    </source>
</evidence>
<feature type="compositionally biased region" description="Acidic residues" evidence="2">
    <location>
        <begin position="339"/>
        <end position="351"/>
    </location>
</feature>
<dbReference type="Gene3D" id="3.40.50.10900">
    <property type="entry name" value="PAC-like subunit"/>
    <property type="match status" value="1"/>
</dbReference>
<feature type="coiled-coil region" evidence="1">
    <location>
        <begin position="242"/>
        <end position="269"/>
    </location>
</feature>
<dbReference type="Gene3D" id="1.10.287.100">
    <property type="match status" value="1"/>
</dbReference>
<dbReference type="SUPFAM" id="SSF159659">
    <property type="entry name" value="Cgl1923-like"/>
    <property type="match status" value="1"/>
</dbReference>
<dbReference type="InterPro" id="IPR038389">
    <property type="entry name" value="PSMG2_sf"/>
</dbReference>
<evidence type="ECO:0000313" key="6">
    <source>
        <dbReference type="Proteomes" id="UP000178666"/>
    </source>
</evidence>
<dbReference type="Pfam" id="PF09754">
    <property type="entry name" value="PAC2"/>
    <property type="match status" value="1"/>
</dbReference>
<organism evidence="3 5">
    <name type="scientific">Acidipropionibacterium acidipropionici</name>
    <dbReference type="NCBI Taxonomy" id="1748"/>
    <lineage>
        <taxon>Bacteria</taxon>
        <taxon>Bacillati</taxon>
        <taxon>Actinomycetota</taxon>
        <taxon>Actinomycetes</taxon>
        <taxon>Propionibacteriales</taxon>
        <taxon>Propionibacteriaceae</taxon>
        <taxon>Acidipropionibacterium</taxon>
    </lineage>
</organism>
<dbReference type="Proteomes" id="UP000178666">
    <property type="component" value="Chromosome"/>
</dbReference>
<feature type="region of interest" description="Disordered" evidence="2">
    <location>
        <begin position="294"/>
        <end position="370"/>
    </location>
</feature>
<feature type="compositionally biased region" description="Basic and acidic residues" evidence="2">
    <location>
        <begin position="358"/>
        <end position="370"/>
    </location>
</feature>
<dbReference type="Proteomes" id="UP000075221">
    <property type="component" value="Chromosome"/>
</dbReference>
<dbReference type="EMBL" id="CP014352">
    <property type="protein sequence ID" value="AMS04556.1"/>
    <property type="molecule type" value="Genomic_DNA"/>
</dbReference>
<dbReference type="EMBL" id="CP015970">
    <property type="protein sequence ID" value="AOZ46049.1"/>
    <property type="molecule type" value="Genomic_DNA"/>
</dbReference>
<dbReference type="RefSeq" id="WP_062818992.1">
    <property type="nucleotide sequence ID" value="NZ_CP014352.1"/>
</dbReference>
<protein>
    <recommendedName>
        <fullName evidence="7">PAC2 family protein</fullName>
    </recommendedName>
</protein>
<sequence length="370" mass="40514">MNDKENHLFGWSPDVDPDEIDVSTLILTIGSFTDIGHAQQHLRQSMLAELAHRELGEFRLDEILDHRDSRPPIIFDADHFEGYESPRMVLHEVTDELGQSFLLLDGPEPALRWNQMVDEIRGIIDELGVRLTVVTQSIPMPAPHTRPVQVTRWSSRPELIIGHTSPFGRIQMPASFPAVLSQRLGESRHDVVGLAAHVPHYLTDVDYPDAARALVDAIRQLTGLALPSHALAMAAGVVRAQISNQVEDSEELQAMVSALEEQYDDQSGRREIESQQVTLPSADDIGAEAEAFLRSMDDPGDDGGTPVQGPTTPDRPAGDSGDEDPQAGQESPKGRRSEDGDDGDGPDDEGDGGPTDLYRPRHGDDSWGLS</sequence>
<keyword evidence="6" id="KW-1185">Reference proteome</keyword>
<reference evidence="4 6" key="1">
    <citation type="journal article" date="2016" name="Plant Dis.">
        <title>Improved production of propionic acid using genome shuffling.</title>
        <authorList>
            <person name="Luna-Flores C.H."/>
            <person name="Palfreyman R.W."/>
            <person name="Kromer J.O."/>
            <person name="Nielsen L.K."/>
            <person name="Marcellin E."/>
        </authorList>
    </citation>
    <scope>NUCLEOTIDE SEQUENCE [LARGE SCALE GENOMIC DNA]</scope>
    <source>
        <strain evidence="4 6">F3E8</strain>
    </source>
</reference>
<gene>
    <name evidence="4" type="ORF">A8L58_04195</name>
    <name evidence="3" type="ORF">AXH35_02730</name>
</gene>
<evidence type="ECO:0008006" key="7">
    <source>
        <dbReference type="Google" id="ProtNLM"/>
    </source>
</evidence>
<evidence type="ECO:0000313" key="5">
    <source>
        <dbReference type="Proteomes" id="UP000075221"/>
    </source>
</evidence>
<evidence type="ECO:0000256" key="2">
    <source>
        <dbReference type="SAM" id="MobiDB-lite"/>
    </source>
</evidence>
<name>A0AAC9FBT7_9ACTN</name>
<keyword evidence="1" id="KW-0175">Coiled coil</keyword>
<reference evidence="3 5" key="2">
    <citation type="submission" date="2016-02" db="EMBL/GenBank/DDBJ databases">
        <title>Complete Genome Sequence of Propionibacterium acidipropionici ATCC 55737.</title>
        <authorList>
            <person name="Luna Flores C.H."/>
            <person name="Nielsen L.K."/>
            <person name="Marcellin E."/>
        </authorList>
    </citation>
    <scope>NUCLEOTIDE SEQUENCE [LARGE SCALE GENOMIC DNA]</scope>
    <source>
        <strain evidence="3 5">ATCC 55737</strain>
    </source>
</reference>
<dbReference type="InterPro" id="IPR019151">
    <property type="entry name" value="Proteasome_assmbl_chaperone_2"/>
</dbReference>
<evidence type="ECO:0000256" key="1">
    <source>
        <dbReference type="SAM" id="Coils"/>
    </source>
</evidence>